<gene>
    <name evidence="2" type="ORF">K458DRAFT_325364</name>
</gene>
<feature type="compositionally biased region" description="Basic and acidic residues" evidence="1">
    <location>
        <begin position="76"/>
        <end position="100"/>
    </location>
</feature>
<keyword evidence="3" id="KW-1185">Reference proteome</keyword>
<name>A0A6G1JNF7_9PLEO</name>
<dbReference type="EMBL" id="MU005569">
    <property type="protein sequence ID" value="KAF2691760.1"/>
    <property type="molecule type" value="Genomic_DNA"/>
</dbReference>
<feature type="non-terminal residue" evidence="2">
    <location>
        <position position="401"/>
    </location>
</feature>
<dbReference type="Proteomes" id="UP000799291">
    <property type="component" value="Unassembled WGS sequence"/>
</dbReference>
<sequence>MAPQAAPHRRGGTHRVKEGDRTGTHWDDKNYQELMITAKDRGVWRKDMPKKEMAKALAQKDRADARAVRQANAEAYKNRKQMEEKKKKDAEEKERLLREKERRRKTRERRRALGEHVISSSENEEDESPSDGNVGVGQIVSDEEDDYESSTTTTTVPSSLAPIAPAQKLRIFEWQYQEPPPNSPPLSPISPSGRIQIEAVPEPLPKKIPYAVMNVVTTKTGETLELPGRAIPEEVGPDFVPSLSGHTKDCARNGVLLRPLRNAIVERGTDWATRTQVQWWNGRMYFHLPPRKSKADLATVYAKWKKKKDTTRLARRKKGAGITKAEPKKQAQQRLKDRREKMLDVYAASEYRPPICYVPNYLGYSLLDDDDDEVEKSLENLFYIRFQDMNLPHYFFWSDAE</sequence>
<accession>A0A6G1JNF7</accession>
<evidence type="ECO:0000313" key="3">
    <source>
        <dbReference type="Proteomes" id="UP000799291"/>
    </source>
</evidence>
<dbReference type="OrthoDB" id="3791520at2759"/>
<evidence type="ECO:0000256" key="1">
    <source>
        <dbReference type="SAM" id="MobiDB-lite"/>
    </source>
</evidence>
<reference evidence="2" key="1">
    <citation type="journal article" date="2020" name="Stud. Mycol.">
        <title>101 Dothideomycetes genomes: a test case for predicting lifestyles and emergence of pathogens.</title>
        <authorList>
            <person name="Haridas S."/>
            <person name="Albert R."/>
            <person name="Binder M."/>
            <person name="Bloem J."/>
            <person name="Labutti K."/>
            <person name="Salamov A."/>
            <person name="Andreopoulos B."/>
            <person name="Baker S."/>
            <person name="Barry K."/>
            <person name="Bills G."/>
            <person name="Bluhm B."/>
            <person name="Cannon C."/>
            <person name="Castanera R."/>
            <person name="Culley D."/>
            <person name="Daum C."/>
            <person name="Ezra D."/>
            <person name="Gonzalez J."/>
            <person name="Henrissat B."/>
            <person name="Kuo A."/>
            <person name="Liang C."/>
            <person name="Lipzen A."/>
            <person name="Lutzoni F."/>
            <person name="Magnuson J."/>
            <person name="Mondo S."/>
            <person name="Nolan M."/>
            <person name="Ohm R."/>
            <person name="Pangilinan J."/>
            <person name="Park H.-J."/>
            <person name="Ramirez L."/>
            <person name="Alfaro M."/>
            <person name="Sun H."/>
            <person name="Tritt A."/>
            <person name="Yoshinaga Y."/>
            <person name="Zwiers L.-H."/>
            <person name="Turgeon B."/>
            <person name="Goodwin S."/>
            <person name="Spatafora J."/>
            <person name="Crous P."/>
            <person name="Grigoriev I."/>
        </authorList>
    </citation>
    <scope>NUCLEOTIDE SEQUENCE</scope>
    <source>
        <strain evidence="2">CBS 122367</strain>
    </source>
</reference>
<evidence type="ECO:0000313" key="2">
    <source>
        <dbReference type="EMBL" id="KAF2691760.1"/>
    </source>
</evidence>
<feature type="compositionally biased region" description="Basic and acidic residues" evidence="1">
    <location>
        <begin position="47"/>
        <end position="67"/>
    </location>
</feature>
<proteinExistence type="predicted"/>
<feature type="compositionally biased region" description="Basic residues" evidence="1">
    <location>
        <begin position="101"/>
        <end position="110"/>
    </location>
</feature>
<organism evidence="2 3">
    <name type="scientific">Lentithecium fluviatile CBS 122367</name>
    <dbReference type="NCBI Taxonomy" id="1168545"/>
    <lineage>
        <taxon>Eukaryota</taxon>
        <taxon>Fungi</taxon>
        <taxon>Dikarya</taxon>
        <taxon>Ascomycota</taxon>
        <taxon>Pezizomycotina</taxon>
        <taxon>Dothideomycetes</taxon>
        <taxon>Pleosporomycetidae</taxon>
        <taxon>Pleosporales</taxon>
        <taxon>Massarineae</taxon>
        <taxon>Lentitheciaceae</taxon>
        <taxon>Lentithecium</taxon>
    </lineage>
</organism>
<feature type="region of interest" description="Disordered" evidence="1">
    <location>
        <begin position="47"/>
        <end position="138"/>
    </location>
</feature>
<dbReference type="AlphaFoldDB" id="A0A6G1JNF7"/>
<protein>
    <submittedName>
        <fullName evidence="2">Uncharacterized protein</fullName>
    </submittedName>
</protein>
<feature type="compositionally biased region" description="Basic and acidic residues" evidence="1">
    <location>
        <begin position="15"/>
        <end position="26"/>
    </location>
</feature>
<feature type="region of interest" description="Disordered" evidence="1">
    <location>
        <begin position="1"/>
        <end position="26"/>
    </location>
</feature>